<feature type="chain" id="PRO_5012487214" evidence="1">
    <location>
        <begin position="17"/>
        <end position="304"/>
    </location>
</feature>
<gene>
    <name evidence="2" type="ORF">FisN_33Hu048</name>
</gene>
<reference evidence="2 3" key="1">
    <citation type="journal article" date="2015" name="Plant Cell">
        <title>Oil accumulation by the oleaginous diatom Fistulifera solaris as revealed by the genome and transcriptome.</title>
        <authorList>
            <person name="Tanaka T."/>
            <person name="Maeda Y."/>
            <person name="Veluchamy A."/>
            <person name="Tanaka M."/>
            <person name="Abida H."/>
            <person name="Marechal E."/>
            <person name="Bowler C."/>
            <person name="Muto M."/>
            <person name="Sunaga Y."/>
            <person name="Tanaka M."/>
            <person name="Yoshino T."/>
            <person name="Taniguchi T."/>
            <person name="Fukuda Y."/>
            <person name="Nemoto M."/>
            <person name="Matsumoto M."/>
            <person name="Wong P.S."/>
            <person name="Aburatani S."/>
            <person name="Fujibuchi W."/>
        </authorList>
    </citation>
    <scope>NUCLEOTIDE SEQUENCE [LARGE SCALE GENOMIC DNA]</scope>
    <source>
        <strain evidence="2 3">JPCC DA0580</strain>
    </source>
</reference>
<sequence>MLRFITFLSLVNNAFAAETPALRRRPAECVNTAPHGRIDQGCDETRPICLVSSTANEPAANVAGNKCGKCINTVESNIFTDLGCSSETPICNAPLGLGGDTCLPALPHCTNTAAYGGVDAGCSRETPLCINSKTKKEVGARAQGDVCAACVKVYSRLHYRFGFTDYGCSAQLPRCMTSENKDPARSRAGAKCCTAQGVCQTQSLCPCNRPESVWSKVVAGINPWNSNDLTCLSDTNSFTASLFVTGTPLGIGVSEVELSESDRWWVCSDQPRVSLTINEAEATACYQELQAAIKVMGLPGCLTY</sequence>
<protein>
    <submittedName>
        <fullName evidence="2">Uncharacterized protein</fullName>
    </submittedName>
</protein>
<accession>A0A1Z5KQU6</accession>
<dbReference type="Proteomes" id="UP000198406">
    <property type="component" value="Unassembled WGS sequence"/>
</dbReference>
<feature type="signal peptide" evidence="1">
    <location>
        <begin position="1"/>
        <end position="16"/>
    </location>
</feature>
<evidence type="ECO:0000313" key="3">
    <source>
        <dbReference type="Proteomes" id="UP000198406"/>
    </source>
</evidence>
<keyword evidence="1" id="KW-0732">Signal</keyword>
<organism evidence="2 3">
    <name type="scientific">Fistulifera solaris</name>
    <name type="common">Oleaginous diatom</name>
    <dbReference type="NCBI Taxonomy" id="1519565"/>
    <lineage>
        <taxon>Eukaryota</taxon>
        <taxon>Sar</taxon>
        <taxon>Stramenopiles</taxon>
        <taxon>Ochrophyta</taxon>
        <taxon>Bacillariophyta</taxon>
        <taxon>Bacillariophyceae</taxon>
        <taxon>Bacillariophycidae</taxon>
        <taxon>Naviculales</taxon>
        <taxon>Naviculaceae</taxon>
        <taxon>Fistulifera</taxon>
    </lineage>
</organism>
<name>A0A1Z5KQU6_FISSO</name>
<dbReference type="EMBL" id="BDSP01000278">
    <property type="protein sequence ID" value="GAX28676.1"/>
    <property type="molecule type" value="Genomic_DNA"/>
</dbReference>
<dbReference type="AlphaFoldDB" id="A0A1Z5KQU6"/>
<evidence type="ECO:0000256" key="1">
    <source>
        <dbReference type="SAM" id="SignalP"/>
    </source>
</evidence>
<proteinExistence type="predicted"/>
<dbReference type="InParanoid" id="A0A1Z5KQU6"/>
<comment type="caution">
    <text evidence="2">The sequence shown here is derived from an EMBL/GenBank/DDBJ whole genome shotgun (WGS) entry which is preliminary data.</text>
</comment>
<evidence type="ECO:0000313" key="2">
    <source>
        <dbReference type="EMBL" id="GAX28676.1"/>
    </source>
</evidence>
<keyword evidence="3" id="KW-1185">Reference proteome</keyword>